<proteinExistence type="predicted"/>
<comment type="caution">
    <text evidence="2">The sequence shown here is derived from an EMBL/GenBank/DDBJ whole genome shotgun (WGS) entry which is preliminary data.</text>
</comment>
<feature type="region of interest" description="Disordered" evidence="1">
    <location>
        <begin position="70"/>
        <end position="91"/>
    </location>
</feature>
<dbReference type="AlphaFoldDB" id="A0A4U0TSH3"/>
<keyword evidence="3" id="KW-1185">Reference proteome</keyword>
<protein>
    <submittedName>
        <fullName evidence="2">Uncharacterized protein</fullName>
    </submittedName>
</protein>
<dbReference type="OrthoDB" id="3898724at2759"/>
<feature type="compositionally biased region" description="Low complexity" evidence="1">
    <location>
        <begin position="184"/>
        <end position="210"/>
    </location>
</feature>
<reference evidence="2 3" key="1">
    <citation type="submission" date="2017-03" db="EMBL/GenBank/DDBJ databases">
        <title>Genomes of endolithic fungi from Antarctica.</title>
        <authorList>
            <person name="Coleine C."/>
            <person name="Masonjones S."/>
            <person name="Stajich J.E."/>
        </authorList>
    </citation>
    <scope>NUCLEOTIDE SEQUENCE [LARGE SCALE GENOMIC DNA]</scope>
    <source>
        <strain evidence="2 3">CCFEE 6315</strain>
    </source>
</reference>
<evidence type="ECO:0000313" key="3">
    <source>
        <dbReference type="Proteomes" id="UP000308549"/>
    </source>
</evidence>
<evidence type="ECO:0000313" key="2">
    <source>
        <dbReference type="EMBL" id="TKA25108.1"/>
    </source>
</evidence>
<accession>A0A4U0TSH3</accession>
<dbReference type="Proteomes" id="UP000308549">
    <property type="component" value="Unassembled WGS sequence"/>
</dbReference>
<evidence type="ECO:0000256" key="1">
    <source>
        <dbReference type="SAM" id="MobiDB-lite"/>
    </source>
</evidence>
<sequence length="405" mass="44421">MAPTQLLALGLSAPRIGRRPPLRRSDTTYTTAATAIDSLVHLQLQHARSSPRLPVLKTIRIIINGDDMAQPKRRASSSVSGTRGPGWTPNQKAYESMLRPRRSPRAVSSVDMDHVDNFSYDPQHMKTFRMPDGLDARLPAPLRPLVHDWQKASAALCTALDRTEETSRHAVEYAYPDTSSNPLSPISRRSSAQASSGATSNPPSTMSPPSMAALEKLAVDHPRKQACMPPQAVGMETPPFSPIDSGGYGTPASYTTDTHAAREGLPDLARLNTQLTPLSSFNSTTSPSAAAAPGAHFDNKSWEYFLGRFDNEVRDNREALNRVHGYARRIDVERMELARELKPEVKLAMMEFGQWWMQVKPQVSGLQERFRALEAPTLEEVVMEAGMASLSIGGEQANKSGCEHA</sequence>
<gene>
    <name evidence="2" type="ORF">B0A50_06173</name>
</gene>
<dbReference type="EMBL" id="NAJL01000038">
    <property type="protein sequence ID" value="TKA25108.1"/>
    <property type="molecule type" value="Genomic_DNA"/>
</dbReference>
<organism evidence="2 3">
    <name type="scientific">Salinomyces thailandicus</name>
    <dbReference type="NCBI Taxonomy" id="706561"/>
    <lineage>
        <taxon>Eukaryota</taxon>
        <taxon>Fungi</taxon>
        <taxon>Dikarya</taxon>
        <taxon>Ascomycota</taxon>
        <taxon>Pezizomycotina</taxon>
        <taxon>Dothideomycetes</taxon>
        <taxon>Dothideomycetidae</taxon>
        <taxon>Mycosphaerellales</taxon>
        <taxon>Teratosphaeriaceae</taxon>
        <taxon>Salinomyces</taxon>
    </lineage>
</organism>
<feature type="region of interest" description="Disordered" evidence="1">
    <location>
        <begin position="173"/>
        <end position="210"/>
    </location>
</feature>
<name>A0A4U0TSH3_9PEZI</name>